<dbReference type="InterPro" id="IPR052155">
    <property type="entry name" value="Biofilm_reg_signaling"/>
</dbReference>
<dbReference type="InterPro" id="IPR029787">
    <property type="entry name" value="Nucleotide_cyclase"/>
</dbReference>
<dbReference type="PANTHER" id="PTHR44757:SF2">
    <property type="entry name" value="BIOFILM ARCHITECTURE MAINTENANCE PROTEIN MBAA"/>
    <property type="match status" value="1"/>
</dbReference>
<dbReference type="Gene3D" id="3.30.70.270">
    <property type="match status" value="1"/>
</dbReference>
<accession>A0ABZ2Y329</accession>
<dbReference type="SMART" id="SM00267">
    <property type="entry name" value="GGDEF"/>
    <property type="match status" value="1"/>
</dbReference>
<dbReference type="SMART" id="SM00052">
    <property type="entry name" value="EAL"/>
    <property type="match status" value="1"/>
</dbReference>
<keyword evidence="3" id="KW-0548">Nucleotidyltransferase</keyword>
<keyword evidence="3" id="KW-0808">Transferase</keyword>
<dbReference type="EMBL" id="CP121687">
    <property type="protein sequence ID" value="WZL69009.1"/>
    <property type="molecule type" value="Genomic_DNA"/>
</dbReference>
<protein>
    <submittedName>
        <fullName evidence="3">Bifunctional diguanylate cyclase/phosphodiesterase</fullName>
        <ecNumber evidence="3">2.7.7.65</ecNumber>
        <ecNumber evidence="3">3.1.4.52</ecNumber>
    </submittedName>
</protein>
<dbReference type="SUPFAM" id="SSF141868">
    <property type="entry name" value="EAL domain-like"/>
    <property type="match status" value="1"/>
</dbReference>
<dbReference type="GO" id="GO:0052621">
    <property type="term" value="F:diguanylate cyclase activity"/>
    <property type="evidence" value="ECO:0007669"/>
    <property type="project" value="UniProtKB-EC"/>
</dbReference>
<dbReference type="Gene3D" id="3.20.20.450">
    <property type="entry name" value="EAL domain"/>
    <property type="match status" value="1"/>
</dbReference>
<dbReference type="Proteomes" id="UP001486565">
    <property type="component" value="Chromosome"/>
</dbReference>
<feature type="domain" description="GGDEF" evidence="2">
    <location>
        <begin position="42"/>
        <end position="175"/>
    </location>
</feature>
<keyword evidence="3" id="KW-0378">Hydrolase</keyword>
<dbReference type="PROSITE" id="PS50883">
    <property type="entry name" value="EAL"/>
    <property type="match status" value="1"/>
</dbReference>
<organism evidence="3 4">
    <name type="scientific">Defluviitalea saccharophila</name>
    <dbReference type="NCBI Taxonomy" id="879970"/>
    <lineage>
        <taxon>Bacteria</taxon>
        <taxon>Bacillati</taxon>
        <taxon>Bacillota</taxon>
        <taxon>Clostridia</taxon>
        <taxon>Lachnospirales</taxon>
        <taxon>Defluviitaleaceae</taxon>
        <taxon>Defluviitalea</taxon>
    </lineage>
</organism>
<evidence type="ECO:0000313" key="3">
    <source>
        <dbReference type="EMBL" id="WZL69009.1"/>
    </source>
</evidence>
<dbReference type="CDD" id="cd01948">
    <property type="entry name" value="EAL"/>
    <property type="match status" value="1"/>
</dbReference>
<dbReference type="PANTHER" id="PTHR44757">
    <property type="entry name" value="DIGUANYLATE CYCLASE DGCP"/>
    <property type="match status" value="1"/>
</dbReference>
<reference evidence="3 4" key="1">
    <citation type="submission" date="2023-03" db="EMBL/GenBank/DDBJ databases">
        <title>Novel Species.</title>
        <authorList>
            <person name="Ma S."/>
        </authorList>
    </citation>
    <scope>NUCLEOTIDE SEQUENCE [LARGE SCALE GENOMIC DNA]</scope>
    <source>
        <strain evidence="3 4">LIND6LT2</strain>
    </source>
</reference>
<gene>
    <name evidence="3" type="ORF">QBE51_09285</name>
</gene>
<dbReference type="InterPro" id="IPR043128">
    <property type="entry name" value="Rev_trsase/Diguanyl_cyclase"/>
</dbReference>
<dbReference type="Pfam" id="PF00563">
    <property type="entry name" value="EAL"/>
    <property type="match status" value="1"/>
</dbReference>
<dbReference type="InterPro" id="IPR035919">
    <property type="entry name" value="EAL_sf"/>
</dbReference>
<dbReference type="EC" id="3.1.4.52" evidence="3"/>
<dbReference type="Pfam" id="PF00990">
    <property type="entry name" value="GGDEF"/>
    <property type="match status" value="1"/>
</dbReference>
<dbReference type="GO" id="GO:0071111">
    <property type="term" value="F:cyclic-guanylate-specific phosphodiesterase activity"/>
    <property type="evidence" value="ECO:0007669"/>
    <property type="project" value="UniProtKB-EC"/>
</dbReference>
<evidence type="ECO:0000259" key="2">
    <source>
        <dbReference type="PROSITE" id="PS50887"/>
    </source>
</evidence>
<evidence type="ECO:0000313" key="4">
    <source>
        <dbReference type="Proteomes" id="UP001486565"/>
    </source>
</evidence>
<feature type="domain" description="EAL" evidence="1">
    <location>
        <begin position="184"/>
        <end position="438"/>
    </location>
</feature>
<evidence type="ECO:0000259" key="1">
    <source>
        <dbReference type="PROSITE" id="PS50883"/>
    </source>
</evidence>
<dbReference type="PROSITE" id="PS50887">
    <property type="entry name" value="GGDEF"/>
    <property type="match status" value="1"/>
</dbReference>
<dbReference type="SUPFAM" id="SSF55073">
    <property type="entry name" value="Nucleotide cyclase"/>
    <property type="match status" value="1"/>
</dbReference>
<dbReference type="CDD" id="cd01949">
    <property type="entry name" value="GGDEF"/>
    <property type="match status" value="1"/>
</dbReference>
<dbReference type="InterPro" id="IPR000160">
    <property type="entry name" value="GGDEF_dom"/>
</dbReference>
<name>A0ABZ2Y329_9FIRM</name>
<dbReference type="EC" id="2.7.7.65" evidence="3"/>
<dbReference type="RefSeq" id="WP_341876013.1">
    <property type="nucleotide sequence ID" value="NZ_CP121687.1"/>
</dbReference>
<proteinExistence type="predicted"/>
<dbReference type="NCBIfam" id="TIGR00254">
    <property type="entry name" value="GGDEF"/>
    <property type="match status" value="1"/>
</dbReference>
<dbReference type="InterPro" id="IPR001633">
    <property type="entry name" value="EAL_dom"/>
</dbReference>
<sequence length="443" mass="51206">MSAPIRYIVKDSTIDHLTKLPNRRAFVRKLDKEIDIAKNKKTKFYIISFNLDRFKDINHNLGIQWGDQLLLKIKDRLLEYLEDKRSLFRIQGDEFAILLTTIHTIEECQKKINDIMDLLNAPLIINSHELYIKVSVGAAVYPDDGEDIHTLLKNLDIALTTVKRLGGNHYTFYSEDMNAEGYKRFILRNDLEKAIKEDQFIVYYQPLVDIDTNKIISVEALIRWNHPRFGMVFPSEFISIAEDSKLIIPLGEWILRAVCKDYTRWMQLGFSEIKIAVNFSGIQLQQMDLVDSIKAILDEYGLNPNFLILEATENVLLQNTEKVVKDFELLKAMGVKVAIDDFGMGYSSLYYLKYFKSDILKIDREFIKDLSTNLISSQIVKSVVNLSNDLKLNLVAEGIENKEQLNCLREMNCKFGQGYLYSRPIMVKELETILKMGMCLPAV</sequence>
<keyword evidence="4" id="KW-1185">Reference proteome</keyword>